<name>A0A922I7X4_DERFA</name>
<dbReference type="EMBL" id="ASGP02000002">
    <property type="protein sequence ID" value="KAH9522351.1"/>
    <property type="molecule type" value="Genomic_DNA"/>
</dbReference>
<dbReference type="GO" id="GO:0005737">
    <property type="term" value="C:cytoplasm"/>
    <property type="evidence" value="ECO:0007669"/>
    <property type="project" value="TreeGrafter"/>
</dbReference>
<comment type="caution">
    <text evidence="8">The sequence shown here is derived from an EMBL/GenBank/DDBJ whole genome shotgun (WGS) entry which is preliminary data.</text>
</comment>
<comment type="subcellular location">
    <subcellularLocation>
        <location evidence="1">Membrane</location>
    </subcellularLocation>
</comment>
<keyword evidence="6" id="KW-0325">Glycoprotein</keyword>
<reference evidence="8" key="1">
    <citation type="submission" date="2013-05" db="EMBL/GenBank/DDBJ databases">
        <authorList>
            <person name="Yim A.K.Y."/>
            <person name="Chan T.F."/>
            <person name="Ji K.M."/>
            <person name="Liu X.Y."/>
            <person name="Zhou J.W."/>
            <person name="Li R.Q."/>
            <person name="Yang K.Y."/>
            <person name="Li J."/>
            <person name="Li M."/>
            <person name="Law P.T.W."/>
            <person name="Wu Y.L."/>
            <person name="Cai Z.L."/>
            <person name="Qin H."/>
            <person name="Bao Y."/>
            <person name="Leung R.K.K."/>
            <person name="Ng P.K.S."/>
            <person name="Zou J."/>
            <person name="Zhong X.J."/>
            <person name="Ran P.X."/>
            <person name="Zhong N.S."/>
            <person name="Liu Z.G."/>
            <person name="Tsui S.K.W."/>
        </authorList>
    </citation>
    <scope>NUCLEOTIDE SEQUENCE</scope>
    <source>
        <strain evidence="8">Derf</strain>
        <tissue evidence="8">Whole organism</tissue>
    </source>
</reference>
<dbReference type="InterPro" id="IPR002159">
    <property type="entry name" value="CD36_fam"/>
</dbReference>
<accession>A0A922I7X4</accession>
<dbReference type="PRINTS" id="PR01609">
    <property type="entry name" value="CD36FAMILY"/>
</dbReference>
<evidence type="ECO:0000256" key="5">
    <source>
        <dbReference type="ARBA" id="ARBA00023136"/>
    </source>
</evidence>
<dbReference type="Pfam" id="PF01130">
    <property type="entry name" value="CD36"/>
    <property type="match status" value="1"/>
</dbReference>
<dbReference type="GO" id="GO:0016020">
    <property type="term" value="C:membrane"/>
    <property type="evidence" value="ECO:0007669"/>
    <property type="project" value="UniProtKB-SubCell"/>
</dbReference>
<dbReference type="GO" id="GO:0005044">
    <property type="term" value="F:scavenger receptor activity"/>
    <property type="evidence" value="ECO:0007669"/>
    <property type="project" value="TreeGrafter"/>
</dbReference>
<evidence type="ECO:0000256" key="2">
    <source>
        <dbReference type="ARBA" id="ARBA00010532"/>
    </source>
</evidence>
<evidence type="ECO:0000313" key="8">
    <source>
        <dbReference type="EMBL" id="KAH9522351.1"/>
    </source>
</evidence>
<keyword evidence="5 7" id="KW-0472">Membrane</keyword>
<organism evidence="8 9">
    <name type="scientific">Dermatophagoides farinae</name>
    <name type="common">American house dust mite</name>
    <dbReference type="NCBI Taxonomy" id="6954"/>
    <lineage>
        <taxon>Eukaryota</taxon>
        <taxon>Metazoa</taxon>
        <taxon>Ecdysozoa</taxon>
        <taxon>Arthropoda</taxon>
        <taxon>Chelicerata</taxon>
        <taxon>Arachnida</taxon>
        <taxon>Acari</taxon>
        <taxon>Acariformes</taxon>
        <taxon>Sarcoptiformes</taxon>
        <taxon>Astigmata</taxon>
        <taxon>Psoroptidia</taxon>
        <taxon>Analgoidea</taxon>
        <taxon>Pyroglyphidae</taxon>
        <taxon>Dermatophagoidinae</taxon>
        <taxon>Dermatophagoides</taxon>
    </lineage>
</organism>
<evidence type="ECO:0000256" key="6">
    <source>
        <dbReference type="ARBA" id="ARBA00023180"/>
    </source>
</evidence>
<evidence type="ECO:0000256" key="1">
    <source>
        <dbReference type="ARBA" id="ARBA00004370"/>
    </source>
</evidence>
<sequence>MDNSSKVLSHNLKNRLYNFNENRIQSIFNKKINNDKSSFINSNQNNDSVVDYDDDQRHYELIRRPPDYMAMMTNNDGSNFNLQQQQRPPLYGDEQQNQMMITLQPQELAMMNSNYQQPSMMIMDNHIQNDNNNHHYGSKKTLIGSELSLDKNGRKKKSIFIRLLWPIFAIFGLITLLISQSILLSSESVVLDGFAKQLDVNDASAILPAWKNIALDSEYYMFGIKNPDEFLRGSKPEFVEIGPFKYREFRRRKILEYKQDKVVFTERTHFQFKEHESRSMMETITVVNTPLLAILYGVKATIKKMSLNFLDPIVKNIMASILAATGEQIIERRTIYELLEGRQINLLILTEKLSKPLRSIGLAIPDLGELSEGSGNKIRNQTFGFIWQRADIDVGPYEYWRRTENGHIFSHVYMIEGRTLFPEFRSPCNAIRGSDGMHFGTKIQRDIIEVFNPQTCRPLRFLRNQSNSYVSGIETIRYDLDVHQIDMRIKNNRCFCLQTSLAKCDGWQDLSPCTSGIPLAISWPHFLDCPTRATQVLGLKPDRQRHSSHLNIEPNTGLTLEAKVSIQLGIKIDSTIPGFSSVSHMILPIFWTTQSGGPNETEMMQFKALVFLIHFGNIIFGTIALAISIMLFFCSCYSYKRQHKIKPILIMMTICALFEFDFFLNQH</sequence>
<dbReference type="PANTHER" id="PTHR11923">
    <property type="entry name" value="SCAVENGER RECEPTOR CLASS B TYPE-1 SR-B1"/>
    <property type="match status" value="1"/>
</dbReference>
<comment type="similarity">
    <text evidence="2">Belongs to the CD36 family.</text>
</comment>
<evidence type="ECO:0000256" key="7">
    <source>
        <dbReference type="SAM" id="Phobius"/>
    </source>
</evidence>
<dbReference type="Proteomes" id="UP000790347">
    <property type="component" value="Unassembled WGS sequence"/>
</dbReference>
<dbReference type="AlphaFoldDB" id="A0A922I7X4"/>
<reference evidence="8" key="2">
    <citation type="journal article" date="2022" name="Res Sq">
        <title>Comparative Genomics Reveals Insights into the Divergent Evolution of Astigmatic Mites and Household Pest Adaptations.</title>
        <authorList>
            <person name="Xiong Q."/>
            <person name="Wan A.T.-Y."/>
            <person name="Liu X.-Y."/>
            <person name="Fung C.S.-H."/>
            <person name="Xiao X."/>
            <person name="Malainual N."/>
            <person name="Hou J."/>
            <person name="Wang L."/>
            <person name="Wang M."/>
            <person name="Yang K."/>
            <person name="Cui Y."/>
            <person name="Leung E."/>
            <person name="Nong W."/>
            <person name="Shin S.-K."/>
            <person name="Au S."/>
            <person name="Jeong K.Y."/>
            <person name="Chew F.T."/>
            <person name="Hui J."/>
            <person name="Leung T.F."/>
            <person name="Tungtrongchitr A."/>
            <person name="Zhong N."/>
            <person name="Liu Z."/>
            <person name="Tsui S."/>
        </authorList>
    </citation>
    <scope>NUCLEOTIDE SEQUENCE</scope>
    <source>
        <strain evidence="8">Derf</strain>
        <tissue evidence="8">Whole organism</tissue>
    </source>
</reference>
<evidence type="ECO:0000313" key="9">
    <source>
        <dbReference type="Proteomes" id="UP000790347"/>
    </source>
</evidence>
<proteinExistence type="inferred from homology"/>
<dbReference type="PANTHER" id="PTHR11923:SF51">
    <property type="entry name" value="LYSOSOME MEMBRANE PROTEIN 2"/>
    <property type="match status" value="1"/>
</dbReference>
<gene>
    <name evidence="8" type="primary">CD36_5</name>
    <name evidence="8" type="ORF">DERF_005931</name>
</gene>
<evidence type="ECO:0000256" key="3">
    <source>
        <dbReference type="ARBA" id="ARBA00022692"/>
    </source>
</evidence>
<feature type="transmembrane region" description="Helical" evidence="7">
    <location>
        <begin position="645"/>
        <end position="664"/>
    </location>
</feature>
<keyword evidence="9" id="KW-1185">Reference proteome</keyword>
<keyword evidence="3 7" id="KW-0812">Transmembrane</keyword>
<evidence type="ECO:0000256" key="4">
    <source>
        <dbReference type="ARBA" id="ARBA00022989"/>
    </source>
</evidence>
<keyword evidence="4 7" id="KW-1133">Transmembrane helix</keyword>
<feature type="transmembrane region" description="Helical" evidence="7">
    <location>
        <begin position="159"/>
        <end position="178"/>
    </location>
</feature>
<protein>
    <submittedName>
        <fullName evidence="8">Cd36</fullName>
    </submittedName>
</protein>
<feature type="transmembrane region" description="Helical" evidence="7">
    <location>
        <begin position="608"/>
        <end position="633"/>
    </location>
</feature>